<dbReference type="Gene3D" id="1.10.287.600">
    <property type="entry name" value="Helix hairpin bin"/>
    <property type="match status" value="1"/>
</dbReference>
<dbReference type="GO" id="GO:0007017">
    <property type="term" value="P:microtubule-based process"/>
    <property type="evidence" value="ECO:0007669"/>
    <property type="project" value="InterPro"/>
</dbReference>
<dbReference type="FunFam" id="3.30.1330.20:FF:000009">
    <property type="entry name" value="Tubulin beta chain"/>
    <property type="match status" value="1"/>
</dbReference>
<dbReference type="PROSITE" id="PS00228">
    <property type="entry name" value="TUBULIN_B_AUTOREG"/>
    <property type="match status" value="1"/>
</dbReference>
<dbReference type="GO" id="GO:0005200">
    <property type="term" value="F:structural constituent of cytoskeleton"/>
    <property type="evidence" value="ECO:0007669"/>
    <property type="project" value="InterPro"/>
</dbReference>
<name>A0AAN9TXF5_9HEMI</name>
<dbReference type="PRINTS" id="PR01163">
    <property type="entry name" value="BETATUBULIN"/>
</dbReference>
<evidence type="ECO:0000259" key="13">
    <source>
        <dbReference type="SMART" id="SM00864"/>
    </source>
</evidence>
<dbReference type="InterPro" id="IPR013838">
    <property type="entry name" value="Beta-tubulin_BS"/>
</dbReference>
<evidence type="ECO:0000256" key="5">
    <source>
        <dbReference type="ARBA" id="ARBA00022490"/>
    </source>
</evidence>
<evidence type="ECO:0000313" key="16">
    <source>
        <dbReference type="Proteomes" id="UP001367676"/>
    </source>
</evidence>
<keyword evidence="5" id="KW-0963">Cytoplasm</keyword>
<keyword evidence="11" id="KW-0206">Cytoskeleton</keyword>
<dbReference type="SUPFAM" id="SSF55307">
    <property type="entry name" value="Tubulin C-terminal domain-like"/>
    <property type="match status" value="1"/>
</dbReference>
<dbReference type="AlphaFoldDB" id="A0AAN9TXF5"/>
<accession>A0AAN9TXF5</accession>
<dbReference type="InterPro" id="IPR000217">
    <property type="entry name" value="Tubulin"/>
</dbReference>
<keyword evidence="7" id="KW-0479">Metal-binding</keyword>
<protein>
    <recommendedName>
        <fullName evidence="17">Tubulin beta chain</fullName>
    </recommendedName>
</protein>
<dbReference type="InterPro" id="IPR037103">
    <property type="entry name" value="Tubulin/FtsZ-like_C"/>
</dbReference>
<comment type="cofactor">
    <cofactor evidence="1">
        <name>Mg(2+)</name>
        <dbReference type="ChEBI" id="CHEBI:18420"/>
    </cofactor>
</comment>
<dbReference type="CDD" id="cd02187">
    <property type="entry name" value="beta_tubulin"/>
    <property type="match status" value="1"/>
</dbReference>
<dbReference type="InterPro" id="IPR002453">
    <property type="entry name" value="Beta_tubulin"/>
</dbReference>
<evidence type="ECO:0000313" key="15">
    <source>
        <dbReference type="EMBL" id="KAK7591096.1"/>
    </source>
</evidence>
<evidence type="ECO:0000256" key="6">
    <source>
        <dbReference type="ARBA" id="ARBA00022701"/>
    </source>
</evidence>
<sequence>MREIITIQVGQCGNRAGQKFWEVISDEHGIGPDGLYCDDLPPQLQRISVYYRESYEGRYLPRAVLTDLETGVLDAIQSEMCGPFFCSNNFIAGISGAANNFAKGYYIGGPDLLEPVTDIVRGEVEYSDSMQGFQFLHSLGGGSGSGYGSVLMAKIKEDFPDCILNNYSVIPSNKVSDVVVEPYNTILALRHLIEYSDATYCIDNEALFNICYNVLREHQPLYSDLNHLISISMSGITTCFRFPAELNSDLRKLATNMVPFPRMHFFMPGFSPLTSRGDFKHTGMPVRELAKGLFNPNNMLVACNPKTGRYLTVAVIFRGMLSVKEVEEEMGEIQDKHNKYFVEWLTNNLKISICDVPSRGLSESATIVGNSTSIQEVFKRVLDQFMTMFRRKAFIHWYTGEGMEEEEFQAAEQATANLIDEYEQQS</sequence>
<dbReference type="Proteomes" id="UP001367676">
    <property type="component" value="Unassembled WGS sequence"/>
</dbReference>
<dbReference type="Gene3D" id="3.30.1330.20">
    <property type="entry name" value="Tubulin/FtsZ, C-terminal domain"/>
    <property type="match status" value="1"/>
</dbReference>
<comment type="similarity">
    <text evidence="3">Belongs to the tubulin family.</text>
</comment>
<keyword evidence="8" id="KW-0547">Nucleotide-binding</keyword>
<dbReference type="GO" id="GO:0005525">
    <property type="term" value="F:GTP binding"/>
    <property type="evidence" value="ECO:0007669"/>
    <property type="project" value="UniProtKB-KW"/>
</dbReference>
<dbReference type="InterPro" id="IPR018316">
    <property type="entry name" value="Tubulin/FtsZ_2-layer-sand-dom"/>
</dbReference>
<comment type="function">
    <text evidence="12">Tubulin is the major constituent of microtubules, a cylinder consisting of laterally associated linear protofilaments composed of alpha- and beta-tubulin heterodimers. Microtubules grow by the addition of GTP-tubulin dimers to the microtubule end, where a stabilizing cap forms. Below the cap, tubulin dimers are in GDP-bound state, owing to GTPase activity of alpha-tubulin.</text>
</comment>
<dbReference type="SMART" id="SM00864">
    <property type="entry name" value="Tubulin"/>
    <property type="match status" value="1"/>
</dbReference>
<evidence type="ECO:0000256" key="9">
    <source>
        <dbReference type="ARBA" id="ARBA00022842"/>
    </source>
</evidence>
<dbReference type="GO" id="GO:0003924">
    <property type="term" value="F:GTPase activity"/>
    <property type="evidence" value="ECO:0007669"/>
    <property type="project" value="InterPro"/>
</dbReference>
<dbReference type="Gene3D" id="3.40.50.1440">
    <property type="entry name" value="Tubulin/FtsZ, GTPase domain"/>
    <property type="match status" value="1"/>
</dbReference>
<dbReference type="GO" id="GO:0046872">
    <property type="term" value="F:metal ion binding"/>
    <property type="evidence" value="ECO:0007669"/>
    <property type="project" value="UniProtKB-KW"/>
</dbReference>
<evidence type="ECO:0008006" key="17">
    <source>
        <dbReference type="Google" id="ProtNLM"/>
    </source>
</evidence>
<feature type="domain" description="Tubulin/FtsZ 2-layer sandwich" evidence="14">
    <location>
        <begin position="246"/>
        <end position="383"/>
    </location>
</feature>
<evidence type="ECO:0000256" key="7">
    <source>
        <dbReference type="ARBA" id="ARBA00022723"/>
    </source>
</evidence>
<dbReference type="SMART" id="SM00865">
    <property type="entry name" value="Tubulin_C"/>
    <property type="match status" value="1"/>
</dbReference>
<evidence type="ECO:0000256" key="1">
    <source>
        <dbReference type="ARBA" id="ARBA00001946"/>
    </source>
</evidence>
<keyword evidence="16" id="KW-1185">Reference proteome</keyword>
<evidence type="ECO:0000256" key="2">
    <source>
        <dbReference type="ARBA" id="ARBA00004245"/>
    </source>
</evidence>
<organism evidence="15 16">
    <name type="scientific">Parthenolecanium corni</name>
    <dbReference type="NCBI Taxonomy" id="536013"/>
    <lineage>
        <taxon>Eukaryota</taxon>
        <taxon>Metazoa</taxon>
        <taxon>Ecdysozoa</taxon>
        <taxon>Arthropoda</taxon>
        <taxon>Hexapoda</taxon>
        <taxon>Insecta</taxon>
        <taxon>Pterygota</taxon>
        <taxon>Neoptera</taxon>
        <taxon>Paraneoptera</taxon>
        <taxon>Hemiptera</taxon>
        <taxon>Sternorrhyncha</taxon>
        <taxon>Coccoidea</taxon>
        <taxon>Coccidae</taxon>
        <taxon>Parthenolecanium</taxon>
    </lineage>
</organism>
<dbReference type="InterPro" id="IPR008280">
    <property type="entry name" value="Tub_FtsZ_C"/>
</dbReference>
<comment type="subcellular location">
    <subcellularLocation>
        <location evidence="2">Cytoplasm</location>
        <location evidence="2">Cytoskeleton</location>
    </subcellularLocation>
</comment>
<dbReference type="PANTHER" id="PTHR11588">
    <property type="entry name" value="TUBULIN"/>
    <property type="match status" value="1"/>
</dbReference>
<evidence type="ECO:0000256" key="11">
    <source>
        <dbReference type="ARBA" id="ARBA00023212"/>
    </source>
</evidence>
<gene>
    <name evidence="15" type="ORF">V9T40_002709</name>
</gene>
<dbReference type="Pfam" id="PF03953">
    <property type="entry name" value="Tubulin_C"/>
    <property type="match status" value="1"/>
</dbReference>
<keyword evidence="9" id="KW-0460">Magnesium</keyword>
<keyword evidence="6" id="KW-0493">Microtubule</keyword>
<dbReference type="EMBL" id="JBBCAQ010000022">
    <property type="protein sequence ID" value="KAK7591096.1"/>
    <property type="molecule type" value="Genomic_DNA"/>
</dbReference>
<feature type="domain" description="Tubulin/FtsZ GTPase" evidence="13">
    <location>
        <begin position="46"/>
        <end position="244"/>
    </location>
</feature>
<evidence type="ECO:0000256" key="8">
    <source>
        <dbReference type="ARBA" id="ARBA00022741"/>
    </source>
</evidence>
<reference evidence="15 16" key="1">
    <citation type="submission" date="2024-03" db="EMBL/GenBank/DDBJ databases">
        <title>Adaptation during the transition from Ophiocordyceps entomopathogen to insect associate is accompanied by gene loss and intensified selection.</title>
        <authorList>
            <person name="Ward C.M."/>
            <person name="Onetto C.A."/>
            <person name="Borneman A.R."/>
        </authorList>
    </citation>
    <scope>NUCLEOTIDE SEQUENCE [LARGE SCALE GENOMIC DNA]</scope>
    <source>
        <strain evidence="15">AWRI1</strain>
        <tissue evidence="15">Single Adult Female</tissue>
    </source>
</reference>
<dbReference type="PRINTS" id="PR01161">
    <property type="entry name" value="TUBULIN"/>
</dbReference>
<comment type="caution">
    <text evidence="15">The sequence shown here is derived from an EMBL/GenBank/DDBJ whole genome shotgun (WGS) entry which is preliminary data.</text>
</comment>
<dbReference type="InterPro" id="IPR036525">
    <property type="entry name" value="Tubulin/FtsZ_GTPase_sf"/>
</dbReference>
<evidence type="ECO:0000256" key="12">
    <source>
        <dbReference type="ARBA" id="ARBA00034296"/>
    </source>
</evidence>
<dbReference type="SUPFAM" id="SSF52490">
    <property type="entry name" value="Tubulin nucleotide-binding domain-like"/>
    <property type="match status" value="1"/>
</dbReference>
<evidence type="ECO:0000256" key="3">
    <source>
        <dbReference type="ARBA" id="ARBA00009636"/>
    </source>
</evidence>
<dbReference type="InterPro" id="IPR023123">
    <property type="entry name" value="Tubulin_C"/>
</dbReference>
<dbReference type="InterPro" id="IPR003008">
    <property type="entry name" value="Tubulin_FtsZ_GTPase"/>
</dbReference>
<dbReference type="GO" id="GO:0005874">
    <property type="term" value="C:microtubule"/>
    <property type="evidence" value="ECO:0007669"/>
    <property type="project" value="UniProtKB-KW"/>
</dbReference>
<comment type="subunit">
    <text evidence="4">Dimer of alpha and beta chains. A typical microtubule is a hollow water-filled tube with an outer diameter of 25 nm and an inner diameter of 15 nM. Alpha-beta heterodimers associate head-to-tail to form protofilaments running lengthwise along the microtubule wall with the beta-tubulin subunit facing the microtubule plus end conferring a structural polarity. Microtubules usually have 13 protofilaments but different protofilament numbers can be found in some organisms and specialized cells.</text>
</comment>
<evidence type="ECO:0000256" key="4">
    <source>
        <dbReference type="ARBA" id="ARBA00011747"/>
    </source>
</evidence>
<evidence type="ECO:0000256" key="10">
    <source>
        <dbReference type="ARBA" id="ARBA00023134"/>
    </source>
</evidence>
<keyword evidence="10" id="KW-0342">GTP-binding</keyword>
<dbReference type="Pfam" id="PF00091">
    <property type="entry name" value="Tubulin"/>
    <property type="match status" value="1"/>
</dbReference>
<evidence type="ECO:0000259" key="14">
    <source>
        <dbReference type="SMART" id="SM00865"/>
    </source>
</evidence>
<proteinExistence type="inferred from homology"/>